<keyword evidence="3" id="KW-1185">Reference proteome</keyword>
<accession>A0A9N9HWR1</accession>
<proteinExistence type="predicted"/>
<dbReference type="PANTHER" id="PTHR37992">
    <property type="entry name" value="EXPRESSED PROTEIN"/>
    <property type="match status" value="1"/>
</dbReference>
<feature type="transmembrane region" description="Helical" evidence="1">
    <location>
        <begin position="221"/>
        <end position="239"/>
    </location>
</feature>
<feature type="transmembrane region" description="Helical" evidence="1">
    <location>
        <begin position="64"/>
        <end position="83"/>
    </location>
</feature>
<protein>
    <submittedName>
        <fullName evidence="2">5614_t:CDS:1</fullName>
    </submittedName>
</protein>
<evidence type="ECO:0000313" key="3">
    <source>
        <dbReference type="Proteomes" id="UP000789342"/>
    </source>
</evidence>
<feature type="transmembrane region" description="Helical" evidence="1">
    <location>
        <begin position="95"/>
        <end position="116"/>
    </location>
</feature>
<dbReference type="InterPro" id="IPR013920">
    <property type="entry name" value="DUF1774_fun"/>
</dbReference>
<keyword evidence="1" id="KW-0472">Membrane</keyword>
<feature type="transmembrane region" description="Helical" evidence="1">
    <location>
        <begin position="26"/>
        <end position="44"/>
    </location>
</feature>
<evidence type="ECO:0000256" key="1">
    <source>
        <dbReference type="SAM" id="Phobius"/>
    </source>
</evidence>
<feature type="transmembrane region" description="Helical" evidence="1">
    <location>
        <begin position="192"/>
        <end position="214"/>
    </location>
</feature>
<comment type="caution">
    <text evidence="2">The sequence shown here is derived from an EMBL/GenBank/DDBJ whole genome shotgun (WGS) entry which is preliminary data.</text>
</comment>
<reference evidence="2" key="1">
    <citation type="submission" date="2021-06" db="EMBL/GenBank/DDBJ databases">
        <authorList>
            <person name="Kallberg Y."/>
            <person name="Tangrot J."/>
            <person name="Rosling A."/>
        </authorList>
    </citation>
    <scope>NUCLEOTIDE SEQUENCE</scope>
    <source>
        <strain evidence="2">CL551</strain>
    </source>
</reference>
<feature type="transmembrane region" description="Helical" evidence="1">
    <location>
        <begin position="161"/>
        <end position="180"/>
    </location>
</feature>
<dbReference type="PANTHER" id="PTHR37992:SF1">
    <property type="entry name" value="DUF1774-DOMAIN-CONTAINING PROTEIN"/>
    <property type="match status" value="1"/>
</dbReference>
<name>A0A9N9HWR1_9GLOM</name>
<dbReference type="AlphaFoldDB" id="A0A9N9HWR1"/>
<dbReference type="OrthoDB" id="2332199at2759"/>
<feature type="non-terminal residue" evidence="2">
    <location>
        <position position="1"/>
    </location>
</feature>
<gene>
    <name evidence="2" type="ORF">AMORRO_LOCUS12622</name>
</gene>
<dbReference type="Proteomes" id="UP000789342">
    <property type="component" value="Unassembled WGS sequence"/>
</dbReference>
<feature type="transmembrane region" description="Helical" evidence="1">
    <location>
        <begin position="122"/>
        <end position="140"/>
    </location>
</feature>
<keyword evidence="1" id="KW-0812">Transmembrane</keyword>
<evidence type="ECO:0000313" key="2">
    <source>
        <dbReference type="EMBL" id="CAG8709876.1"/>
    </source>
</evidence>
<sequence length="273" mass="31417">TTTMPILTAPSLADLRPSRKLQIIRVLNIITIILAFSAHVYIAAYSAEHPSNQGYSYLTLSTNFVVVFWLVLYIFQFGYVFYVQFCHNTRFVHNIVENVIGHLFVNNNLIMIAWMLFWATGYIIYSKIFIILLLISTSMIHHRLMLNYTPNNDLTPKHVTLFTHVPFSMLSAYSWFILFQKGSVDFIYQTEWTAVVLVWIMALIGFAWCFNGIFSYGRRDLIFSATIACLLLGIGVEHVDHYEKRHSTACIVLSATQIAMICFNLVKNLEIFG</sequence>
<organism evidence="2 3">
    <name type="scientific">Acaulospora morrowiae</name>
    <dbReference type="NCBI Taxonomy" id="94023"/>
    <lineage>
        <taxon>Eukaryota</taxon>
        <taxon>Fungi</taxon>
        <taxon>Fungi incertae sedis</taxon>
        <taxon>Mucoromycota</taxon>
        <taxon>Glomeromycotina</taxon>
        <taxon>Glomeromycetes</taxon>
        <taxon>Diversisporales</taxon>
        <taxon>Acaulosporaceae</taxon>
        <taxon>Acaulospora</taxon>
    </lineage>
</organism>
<feature type="non-terminal residue" evidence="2">
    <location>
        <position position="273"/>
    </location>
</feature>
<dbReference type="EMBL" id="CAJVPV010019106">
    <property type="protein sequence ID" value="CAG8709876.1"/>
    <property type="molecule type" value="Genomic_DNA"/>
</dbReference>
<feature type="transmembrane region" description="Helical" evidence="1">
    <location>
        <begin position="245"/>
        <end position="266"/>
    </location>
</feature>
<keyword evidence="1" id="KW-1133">Transmembrane helix</keyword>